<dbReference type="EMBL" id="BGPR01029023">
    <property type="protein sequence ID" value="GBO00567.1"/>
    <property type="molecule type" value="Genomic_DNA"/>
</dbReference>
<comment type="caution">
    <text evidence="2">The sequence shown here is derived from an EMBL/GenBank/DDBJ whole genome shotgun (WGS) entry which is preliminary data.</text>
</comment>
<dbReference type="Proteomes" id="UP000499080">
    <property type="component" value="Unassembled WGS sequence"/>
</dbReference>
<gene>
    <name evidence="2" type="ORF">AVEN_217205_1</name>
</gene>
<protein>
    <submittedName>
        <fullName evidence="2">Uncharacterized protein</fullName>
    </submittedName>
</protein>
<sequence>MIPALLILARMTELVMQTEEDLNANVMGIGKEIHVKKIVIAVNTQSRAAITGRVTKYAIAFLDMLKNMDPAKVLRFFINNELLILISNLKNNPSQYYRKLAYWKLDGVEKSLESNPCRQSNTI</sequence>
<keyword evidence="3" id="KW-1185">Reference proteome</keyword>
<organism evidence="2 3">
    <name type="scientific">Araneus ventricosus</name>
    <name type="common">Orbweaver spider</name>
    <name type="synonym">Epeira ventricosa</name>
    <dbReference type="NCBI Taxonomy" id="182803"/>
    <lineage>
        <taxon>Eukaryota</taxon>
        <taxon>Metazoa</taxon>
        <taxon>Ecdysozoa</taxon>
        <taxon>Arthropoda</taxon>
        <taxon>Chelicerata</taxon>
        <taxon>Arachnida</taxon>
        <taxon>Araneae</taxon>
        <taxon>Araneomorphae</taxon>
        <taxon>Entelegynae</taxon>
        <taxon>Araneoidea</taxon>
        <taxon>Araneidae</taxon>
        <taxon>Araneus</taxon>
    </lineage>
</organism>
<evidence type="ECO:0000256" key="1">
    <source>
        <dbReference type="SAM" id="SignalP"/>
    </source>
</evidence>
<evidence type="ECO:0000313" key="3">
    <source>
        <dbReference type="Proteomes" id="UP000499080"/>
    </source>
</evidence>
<proteinExistence type="predicted"/>
<keyword evidence="1" id="KW-0732">Signal</keyword>
<feature type="signal peptide" evidence="1">
    <location>
        <begin position="1"/>
        <end position="17"/>
    </location>
</feature>
<accession>A0A4Y2TMB9</accession>
<reference evidence="2 3" key="1">
    <citation type="journal article" date="2019" name="Sci. Rep.">
        <title>Orb-weaving spider Araneus ventricosus genome elucidates the spidroin gene catalogue.</title>
        <authorList>
            <person name="Kono N."/>
            <person name="Nakamura H."/>
            <person name="Ohtoshi R."/>
            <person name="Moran D.A.P."/>
            <person name="Shinohara A."/>
            <person name="Yoshida Y."/>
            <person name="Fujiwara M."/>
            <person name="Mori M."/>
            <person name="Tomita M."/>
            <person name="Arakawa K."/>
        </authorList>
    </citation>
    <scope>NUCLEOTIDE SEQUENCE [LARGE SCALE GENOMIC DNA]</scope>
</reference>
<evidence type="ECO:0000313" key="2">
    <source>
        <dbReference type="EMBL" id="GBO00567.1"/>
    </source>
</evidence>
<name>A0A4Y2TMB9_ARAVE</name>
<feature type="chain" id="PRO_5021186502" evidence="1">
    <location>
        <begin position="18"/>
        <end position="123"/>
    </location>
</feature>
<dbReference type="AlphaFoldDB" id="A0A4Y2TMB9"/>